<dbReference type="AlphaFoldDB" id="A0A9Q3GWZ0"/>
<feature type="compositionally biased region" description="Acidic residues" evidence="1">
    <location>
        <begin position="41"/>
        <end position="64"/>
    </location>
</feature>
<evidence type="ECO:0000313" key="2">
    <source>
        <dbReference type="EMBL" id="MBW0483011.1"/>
    </source>
</evidence>
<gene>
    <name evidence="2" type="ORF">O181_022726</name>
</gene>
<accession>A0A9Q3GWZ0</accession>
<evidence type="ECO:0000256" key="1">
    <source>
        <dbReference type="SAM" id="MobiDB-lite"/>
    </source>
</evidence>
<feature type="region of interest" description="Disordered" evidence="1">
    <location>
        <begin position="1"/>
        <end position="78"/>
    </location>
</feature>
<organism evidence="2 3">
    <name type="scientific">Austropuccinia psidii MF-1</name>
    <dbReference type="NCBI Taxonomy" id="1389203"/>
    <lineage>
        <taxon>Eukaryota</taxon>
        <taxon>Fungi</taxon>
        <taxon>Dikarya</taxon>
        <taxon>Basidiomycota</taxon>
        <taxon>Pucciniomycotina</taxon>
        <taxon>Pucciniomycetes</taxon>
        <taxon>Pucciniales</taxon>
        <taxon>Sphaerophragmiaceae</taxon>
        <taxon>Austropuccinia</taxon>
    </lineage>
</organism>
<proteinExistence type="predicted"/>
<dbReference type="Proteomes" id="UP000765509">
    <property type="component" value="Unassembled WGS sequence"/>
</dbReference>
<keyword evidence="3" id="KW-1185">Reference proteome</keyword>
<protein>
    <submittedName>
        <fullName evidence="2">Uncharacterized protein</fullName>
    </submittedName>
</protein>
<sequence>MEGEEPSRRGGMKYKRSRSLSGLLSGYPGISQGPRSRLGEAEDEEWEESMEEEEYDEIEVEDSLGDAPEALETTNITL</sequence>
<reference evidence="2" key="1">
    <citation type="submission" date="2021-03" db="EMBL/GenBank/DDBJ databases">
        <title>Draft genome sequence of rust myrtle Austropuccinia psidii MF-1, a brazilian biotype.</title>
        <authorList>
            <person name="Quecine M.C."/>
            <person name="Pachon D.M.R."/>
            <person name="Bonatelli M.L."/>
            <person name="Correr F.H."/>
            <person name="Franceschini L.M."/>
            <person name="Leite T.F."/>
            <person name="Margarido G.R.A."/>
            <person name="Almeida C.A."/>
            <person name="Ferrarezi J.A."/>
            <person name="Labate C.A."/>
        </authorList>
    </citation>
    <scope>NUCLEOTIDE SEQUENCE</scope>
    <source>
        <strain evidence="2">MF-1</strain>
    </source>
</reference>
<name>A0A9Q3GWZ0_9BASI</name>
<evidence type="ECO:0000313" key="3">
    <source>
        <dbReference type="Proteomes" id="UP000765509"/>
    </source>
</evidence>
<comment type="caution">
    <text evidence="2">The sequence shown here is derived from an EMBL/GenBank/DDBJ whole genome shotgun (WGS) entry which is preliminary data.</text>
</comment>
<dbReference type="EMBL" id="AVOT02007035">
    <property type="protein sequence ID" value="MBW0483011.1"/>
    <property type="molecule type" value="Genomic_DNA"/>
</dbReference>